<reference evidence="2" key="1">
    <citation type="journal article" date="2023" name="Mol. Phylogenet. Evol.">
        <title>Genome-scale phylogeny and comparative genomics of the fungal order Sordariales.</title>
        <authorList>
            <person name="Hensen N."/>
            <person name="Bonometti L."/>
            <person name="Westerberg I."/>
            <person name="Brannstrom I.O."/>
            <person name="Guillou S."/>
            <person name="Cros-Aarteil S."/>
            <person name="Calhoun S."/>
            <person name="Haridas S."/>
            <person name="Kuo A."/>
            <person name="Mondo S."/>
            <person name="Pangilinan J."/>
            <person name="Riley R."/>
            <person name="LaButti K."/>
            <person name="Andreopoulos B."/>
            <person name="Lipzen A."/>
            <person name="Chen C."/>
            <person name="Yan M."/>
            <person name="Daum C."/>
            <person name="Ng V."/>
            <person name="Clum A."/>
            <person name="Steindorff A."/>
            <person name="Ohm R.A."/>
            <person name="Martin F."/>
            <person name="Silar P."/>
            <person name="Natvig D.O."/>
            <person name="Lalanne C."/>
            <person name="Gautier V."/>
            <person name="Ament-Velasquez S.L."/>
            <person name="Kruys A."/>
            <person name="Hutchinson M.I."/>
            <person name="Powell A.J."/>
            <person name="Barry K."/>
            <person name="Miller A.N."/>
            <person name="Grigoriev I.V."/>
            <person name="Debuchy R."/>
            <person name="Gladieux P."/>
            <person name="Hiltunen Thoren M."/>
            <person name="Johannesson H."/>
        </authorList>
    </citation>
    <scope>NUCLEOTIDE SEQUENCE</scope>
    <source>
        <strain evidence="2">PSN309</strain>
    </source>
</reference>
<dbReference type="CDD" id="cd07247">
    <property type="entry name" value="SgaA_N_like"/>
    <property type="match status" value="1"/>
</dbReference>
<dbReference type="PANTHER" id="PTHR33993">
    <property type="entry name" value="GLYOXALASE-RELATED"/>
    <property type="match status" value="1"/>
</dbReference>
<evidence type="ECO:0000313" key="3">
    <source>
        <dbReference type="Proteomes" id="UP001302126"/>
    </source>
</evidence>
<name>A0AAN6WLJ3_9PEZI</name>
<dbReference type="Pfam" id="PF00903">
    <property type="entry name" value="Glyoxalase"/>
    <property type="match status" value="1"/>
</dbReference>
<gene>
    <name evidence="2" type="ORF">QBC35DRAFT_468001</name>
</gene>
<dbReference type="InterPro" id="IPR029068">
    <property type="entry name" value="Glyas_Bleomycin-R_OHBP_Dase"/>
</dbReference>
<dbReference type="Proteomes" id="UP001302126">
    <property type="component" value="Unassembled WGS sequence"/>
</dbReference>
<dbReference type="EMBL" id="MU864640">
    <property type="protein sequence ID" value="KAK4182562.1"/>
    <property type="molecule type" value="Genomic_DNA"/>
</dbReference>
<sequence>MSSETTKDENTLAALGQICWLEVPCTDISRVITFYRAVLDWDTADYDPTGSSDMPGAIEGNEAIHMFNKSTTLNGAFVKMSKPSGVASVADPNEPYKASVLAYYCVLDIEETLKKVEANGGRVHVPKTAIAGGSMGYFARFIDSEGNLQAIWSHGSSGAATSE</sequence>
<evidence type="ECO:0000259" key="1">
    <source>
        <dbReference type="PROSITE" id="PS51819"/>
    </source>
</evidence>
<dbReference type="PANTHER" id="PTHR33993:SF2">
    <property type="entry name" value="VOC DOMAIN-CONTAINING PROTEIN"/>
    <property type="match status" value="1"/>
</dbReference>
<dbReference type="InterPro" id="IPR037523">
    <property type="entry name" value="VOC_core"/>
</dbReference>
<comment type="caution">
    <text evidence="2">The sequence shown here is derived from an EMBL/GenBank/DDBJ whole genome shotgun (WGS) entry which is preliminary data.</text>
</comment>
<dbReference type="InterPro" id="IPR004360">
    <property type="entry name" value="Glyas_Fos-R_dOase_dom"/>
</dbReference>
<reference evidence="2" key="2">
    <citation type="submission" date="2023-05" db="EMBL/GenBank/DDBJ databases">
        <authorList>
            <consortium name="Lawrence Berkeley National Laboratory"/>
            <person name="Steindorff A."/>
            <person name="Hensen N."/>
            <person name="Bonometti L."/>
            <person name="Westerberg I."/>
            <person name="Brannstrom I.O."/>
            <person name="Guillou S."/>
            <person name="Cros-Aarteil S."/>
            <person name="Calhoun S."/>
            <person name="Haridas S."/>
            <person name="Kuo A."/>
            <person name="Mondo S."/>
            <person name="Pangilinan J."/>
            <person name="Riley R."/>
            <person name="Labutti K."/>
            <person name="Andreopoulos B."/>
            <person name="Lipzen A."/>
            <person name="Chen C."/>
            <person name="Yanf M."/>
            <person name="Daum C."/>
            <person name="Ng V."/>
            <person name="Clum A."/>
            <person name="Ohm R."/>
            <person name="Martin F."/>
            <person name="Silar P."/>
            <person name="Natvig D."/>
            <person name="Lalanne C."/>
            <person name="Gautier V."/>
            <person name="Ament-Velasquez S.L."/>
            <person name="Kruys A."/>
            <person name="Hutchinson M.I."/>
            <person name="Powell A.J."/>
            <person name="Barry K."/>
            <person name="Miller A.N."/>
            <person name="Grigoriev I.V."/>
            <person name="Debuchy R."/>
            <person name="Gladieux P."/>
            <person name="Thoren M.H."/>
            <person name="Johannesson H."/>
        </authorList>
    </citation>
    <scope>NUCLEOTIDE SEQUENCE</scope>
    <source>
        <strain evidence="2">PSN309</strain>
    </source>
</reference>
<keyword evidence="3" id="KW-1185">Reference proteome</keyword>
<dbReference type="PROSITE" id="PS51819">
    <property type="entry name" value="VOC"/>
    <property type="match status" value="1"/>
</dbReference>
<accession>A0AAN6WLJ3</accession>
<protein>
    <recommendedName>
        <fullName evidence="1">VOC domain-containing protein</fullName>
    </recommendedName>
</protein>
<dbReference type="InterPro" id="IPR052164">
    <property type="entry name" value="Anthracycline_SecMetBiosynth"/>
</dbReference>
<proteinExistence type="predicted"/>
<feature type="domain" description="VOC" evidence="1">
    <location>
        <begin position="17"/>
        <end position="154"/>
    </location>
</feature>
<evidence type="ECO:0000313" key="2">
    <source>
        <dbReference type="EMBL" id="KAK4182562.1"/>
    </source>
</evidence>
<dbReference type="SUPFAM" id="SSF54593">
    <property type="entry name" value="Glyoxalase/Bleomycin resistance protein/Dihydroxybiphenyl dioxygenase"/>
    <property type="match status" value="1"/>
</dbReference>
<dbReference type="AlphaFoldDB" id="A0AAN6WLJ3"/>
<dbReference type="Gene3D" id="3.10.180.10">
    <property type="entry name" value="2,3-Dihydroxybiphenyl 1,2-Dioxygenase, domain 1"/>
    <property type="match status" value="1"/>
</dbReference>
<organism evidence="2 3">
    <name type="scientific">Podospora australis</name>
    <dbReference type="NCBI Taxonomy" id="1536484"/>
    <lineage>
        <taxon>Eukaryota</taxon>
        <taxon>Fungi</taxon>
        <taxon>Dikarya</taxon>
        <taxon>Ascomycota</taxon>
        <taxon>Pezizomycotina</taxon>
        <taxon>Sordariomycetes</taxon>
        <taxon>Sordariomycetidae</taxon>
        <taxon>Sordariales</taxon>
        <taxon>Podosporaceae</taxon>
        <taxon>Podospora</taxon>
    </lineage>
</organism>